<organism evidence="2 3">
    <name type="scientific">Ruminococcus bromii</name>
    <dbReference type="NCBI Taxonomy" id="40518"/>
    <lineage>
        <taxon>Bacteria</taxon>
        <taxon>Bacillati</taxon>
        <taxon>Bacillota</taxon>
        <taxon>Clostridia</taxon>
        <taxon>Eubacteriales</taxon>
        <taxon>Oscillospiraceae</taxon>
        <taxon>Ruminococcus</taxon>
    </lineage>
</organism>
<dbReference type="EC" id="2.3.1.-" evidence="1"/>
<accession>A0A2N0UZ99</accession>
<comment type="similarity">
    <text evidence="1">Belongs to the transferase hexapeptide repeat family.</text>
</comment>
<dbReference type="RefSeq" id="WP_101028622.1">
    <property type="nucleotide sequence ID" value="NZ_CABMMZ010000028.1"/>
</dbReference>
<dbReference type="PANTHER" id="PTHR43017:SF1">
    <property type="entry name" value="ACETYLTRANSFERASE YJL218W-RELATED"/>
    <property type="match status" value="1"/>
</dbReference>
<dbReference type="Proteomes" id="UP000233425">
    <property type="component" value="Unassembled WGS sequence"/>
</dbReference>
<evidence type="ECO:0000313" key="3">
    <source>
        <dbReference type="Proteomes" id="UP000233425"/>
    </source>
</evidence>
<comment type="caution">
    <text evidence="2">The sequence shown here is derived from an EMBL/GenBank/DDBJ whole genome shotgun (WGS) entry which is preliminary data.</text>
</comment>
<evidence type="ECO:0000313" key="2">
    <source>
        <dbReference type="EMBL" id="PKD32321.1"/>
    </source>
</evidence>
<keyword evidence="1 2" id="KW-0808">Transferase</keyword>
<dbReference type="SUPFAM" id="SSF51161">
    <property type="entry name" value="Trimeric LpxA-like enzymes"/>
    <property type="match status" value="1"/>
</dbReference>
<keyword evidence="3" id="KW-1185">Reference proteome</keyword>
<dbReference type="InterPro" id="IPR039369">
    <property type="entry name" value="LacA-like"/>
</dbReference>
<protein>
    <recommendedName>
        <fullName evidence="1">Acetyltransferase</fullName>
        <ecNumber evidence="1">2.3.1.-</ecNumber>
    </recommendedName>
</protein>
<proteinExistence type="inferred from homology"/>
<gene>
    <name evidence="2" type="primary">maa_1</name>
    <name evidence="2" type="ORF">RBATCC27255_00531</name>
</gene>
<reference evidence="2" key="1">
    <citation type="journal article" date="2018" name="Environ. Microbiol.">
        <title>Sporulation capability and amylosome conservation among diverse human colonic and rumen isolates of the keystone starch-degrader Ruminococcus bromii.</title>
        <authorList>
            <person name="Mukhopadhya I."/>
            <person name="Morais S."/>
            <person name="Laverde-Gomez J."/>
            <person name="Sheridan P.O."/>
            <person name="Walker A.W."/>
            <person name="Kelly W."/>
            <person name="Klieve A.V."/>
            <person name="Ouwerkerk D."/>
            <person name="Duncan S.H."/>
            <person name="Louis P."/>
            <person name="Koropatkin N."/>
            <person name="Cockburn D."/>
            <person name="Kibler R."/>
            <person name="Cooper P.J."/>
            <person name="Sandoval C."/>
            <person name="Crost E."/>
            <person name="Juge N."/>
            <person name="Bayer E.A."/>
            <person name="Flint H.J."/>
        </authorList>
    </citation>
    <scope>NUCLEOTIDE SEQUENCE [LARGE SCALE GENOMIC DNA]</scope>
    <source>
        <strain evidence="2">ATCC 27255</strain>
    </source>
</reference>
<dbReference type="GO" id="GO:0008870">
    <property type="term" value="F:galactoside O-acetyltransferase activity"/>
    <property type="evidence" value="ECO:0007669"/>
    <property type="project" value="TreeGrafter"/>
</dbReference>
<keyword evidence="1 2" id="KW-0012">Acyltransferase</keyword>
<sequence>MSIKELIKKVIGYSNVKMDSNYYRELGAVIGDNVVIGASSVVTHDIPSNSVYAGNPAEYICRFDEFSEKHKNNQISHPIFRKYRWYDWPNASAEEKEQMRKELEDKFGYL</sequence>
<evidence type="ECO:0000256" key="1">
    <source>
        <dbReference type="RuleBase" id="RU367021"/>
    </source>
</evidence>
<name>A0A2N0UZ99_9FIRM</name>
<dbReference type="AlphaFoldDB" id="A0A2N0UZ99"/>
<dbReference type="PANTHER" id="PTHR43017">
    <property type="entry name" value="GALACTOSIDE O-ACETYLTRANSFERASE"/>
    <property type="match status" value="1"/>
</dbReference>
<dbReference type="Gene3D" id="2.160.10.10">
    <property type="entry name" value="Hexapeptide repeat proteins"/>
    <property type="match status" value="1"/>
</dbReference>
<dbReference type="EMBL" id="NNSR01000028">
    <property type="protein sequence ID" value="PKD32321.1"/>
    <property type="molecule type" value="Genomic_DNA"/>
</dbReference>
<dbReference type="InterPro" id="IPR011004">
    <property type="entry name" value="Trimer_LpxA-like_sf"/>
</dbReference>